<dbReference type="InterPro" id="IPR041426">
    <property type="entry name" value="Mos1_HTH"/>
</dbReference>
<dbReference type="GO" id="GO:0042800">
    <property type="term" value="F:histone H3K4 methyltransferase activity"/>
    <property type="evidence" value="ECO:0007669"/>
    <property type="project" value="TreeGrafter"/>
</dbReference>
<dbReference type="GO" id="GO:0005634">
    <property type="term" value="C:nucleus"/>
    <property type="evidence" value="ECO:0007669"/>
    <property type="project" value="TreeGrafter"/>
</dbReference>
<dbReference type="Pfam" id="PF01022">
    <property type="entry name" value="HTH_5"/>
    <property type="match status" value="1"/>
</dbReference>
<dbReference type="PANTHER" id="PTHR46060:SF2">
    <property type="entry name" value="HISTONE-LYSINE N-METHYLTRANSFERASE SETMAR"/>
    <property type="match status" value="1"/>
</dbReference>
<dbReference type="AlphaFoldDB" id="A0AA36AZH9"/>
<dbReference type="GO" id="GO:0003697">
    <property type="term" value="F:single-stranded DNA binding"/>
    <property type="evidence" value="ECO:0007669"/>
    <property type="project" value="TreeGrafter"/>
</dbReference>
<feature type="domain" description="Mos1 transposase HTH" evidence="2">
    <location>
        <begin position="5"/>
        <end position="54"/>
    </location>
</feature>
<dbReference type="GO" id="GO:0044774">
    <property type="term" value="P:mitotic DNA integrity checkpoint signaling"/>
    <property type="evidence" value="ECO:0007669"/>
    <property type="project" value="TreeGrafter"/>
</dbReference>
<dbReference type="GO" id="GO:0000729">
    <property type="term" value="P:DNA double-strand break processing"/>
    <property type="evidence" value="ECO:0007669"/>
    <property type="project" value="TreeGrafter"/>
</dbReference>
<dbReference type="GO" id="GO:0044547">
    <property type="term" value="F:DNA topoisomerase binding"/>
    <property type="evidence" value="ECO:0007669"/>
    <property type="project" value="TreeGrafter"/>
</dbReference>
<dbReference type="GO" id="GO:0015074">
    <property type="term" value="P:DNA integration"/>
    <property type="evidence" value="ECO:0007669"/>
    <property type="project" value="TreeGrafter"/>
</dbReference>
<evidence type="ECO:0000313" key="3">
    <source>
        <dbReference type="EMBL" id="CAI9724122.1"/>
    </source>
</evidence>
<dbReference type="Pfam" id="PF17906">
    <property type="entry name" value="HTH_48"/>
    <property type="match status" value="1"/>
</dbReference>
<dbReference type="Gene3D" id="1.10.10.1450">
    <property type="match status" value="1"/>
</dbReference>
<dbReference type="InterPro" id="IPR036388">
    <property type="entry name" value="WH-like_DNA-bd_sf"/>
</dbReference>
<dbReference type="EMBL" id="OX597819">
    <property type="protein sequence ID" value="CAI9724122.1"/>
    <property type="molecule type" value="Genomic_DNA"/>
</dbReference>
<dbReference type="InterPro" id="IPR052709">
    <property type="entry name" value="Transposase-MT_Hybrid"/>
</dbReference>
<accession>A0AA36AZH9</accession>
<feature type="domain" description="HTH arsR-type" evidence="1">
    <location>
        <begin position="84"/>
        <end position="110"/>
    </location>
</feature>
<dbReference type="PANTHER" id="PTHR46060">
    <property type="entry name" value="MARINER MOS1 TRANSPOSASE-LIKE PROTEIN"/>
    <property type="match status" value="1"/>
</dbReference>
<reference evidence="3" key="1">
    <citation type="submission" date="2023-08" db="EMBL/GenBank/DDBJ databases">
        <authorList>
            <person name="Alioto T."/>
            <person name="Alioto T."/>
            <person name="Gomez Garrido J."/>
        </authorList>
    </citation>
    <scope>NUCLEOTIDE SEQUENCE</scope>
</reference>
<dbReference type="GO" id="GO:0003700">
    <property type="term" value="F:DNA-binding transcription factor activity"/>
    <property type="evidence" value="ECO:0007669"/>
    <property type="project" value="InterPro"/>
</dbReference>
<dbReference type="GO" id="GO:0000014">
    <property type="term" value="F:single-stranded DNA endodeoxyribonuclease activity"/>
    <property type="evidence" value="ECO:0007669"/>
    <property type="project" value="TreeGrafter"/>
</dbReference>
<evidence type="ECO:0000313" key="4">
    <source>
        <dbReference type="Proteomes" id="UP001162480"/>
    </source>
</evidence>
<dbReference type="GO" id="GO:0006303">
    <property type="term" value="P:double-strand break repair via nonhomologous end joining"/>
    <property type="evidence" value="ECO:0007669"/>
    <property type="project" value="TreeGrafter"/>
</dbReference>
<proteinExistence type="predicted"/>
<protein>
    <submittedName>
        <fullName evidence="3">Histone-lysine N-methyltransferase SETMAR-like</fullName>
    </submittedName>
</protein>
<dbReference type="Proteomes" id="UP001162480">
    <property type="component" value="Chromosome 6"/>
</dbReference>
<evidence type="ECO:0000259" key="2">
    <source>
        <dbReference type="Pfam" id="PF17906"/>
    </source>
</evidence>
<dbReference type="GO" id="GO:0031297">
    <property type="term" value="P:replication fork processing"/>
    <property type="evidence" value="ECO:0007669"/>
    <property type="project" value="TreeGrafter"/>
</dbReference>
<gene>
    <name evidence="3" type="ORF">OCTVUL_1B016978</name>
</gene>
<dbReference type="GO" id="GO:0000793">
    <property type="term" value="C:condensed chromosome"/>
    <property type="evidence" value="ECO:0007669"/>
    <property type="project" value="TreeGrafter"/>
</dbReference>
<evidence type="ECO:0000259" key="1">
    <source>
        <dbReference type="Pfam" id="PF01022"/>
    </source>
</evidence>
<name>A0AA36AZH9_OCTVU</name>
<dbReference type="GO" id="GO:0046975">
    <property type="term" value="F:histone H3K36 methyltransferase activity"/>
    <property type="evidence" value="ECO:0007669"/>
    <property type="project" value="TreeGrafter"/>
</dbReference>
<dbReference type="InterPro" id="IPR001845">
    <property type="entry name" value="HTH_ArsR_DNA-bd_dom"/>
</dbReference>
<sequence length="124" mass="14551">MELSKRDIRAILLFNFKKGRKAAESARDINETFGEEMTSEWSARKWFKRFRSGDLSLEDRERSGRPSVIDDGQLKTVIEKDPCKTTRKLAEELKVSQKTACNHLRALRKSRKLDKWVKHDLNEN</sequence>
<organism evidence="3 4">
    <name type="scientific">Octopus vulgaris</name>
    <name type="common">Common octopus</name>
    <dbReference type="NCBI Taxonomy" id="6645"/>
    <lineage>
        <taxon>Eukaryota</taxon>
        <taxon>Metazoa</taxon>
        <taxon>Spiralia</taxon>
        <taxon>Lophotrochozoa</taxon>
        <taxon>Mollusca</taxon>
        <taxon>Cephalopoda</taxon>
        <taxon>Coleoidea</taxon>
        <taxon>Octopodiformes</taxon>
        <taxon>Octopoda</taxon>
        <taxon>Incirrata</taxon>
        <taxon>Octopodidae</taxon>
        <taxon>Octopus</taxon>
    </lineage>
</organism>
<keyword evidence="4" id="KW-1185">Reference proteome</keyword>
<dbReference type="GO" id="GO:0003690">
    <property type="term" value="F:double-stranded DNA binding"/>
    <property type="evidence" value="ECO:0007669"/>
    <property type="project" value="TreeGrafter"/>
</dbReference>
<dbReference type="GO" id="GO:0035861">
    <property type="term" value="C:site of double-strand break"/>
    <property type="evidence" value="ECO:0007669"/>
    <property type="project" value="TreeGrafter"/>
</dbReference>
<dbReference type="Gene3D" id="1.10.10.10">
    <property type="entry name" value="Winged helix-like DNA-binding domain superfamily/Winged helix DNA-binding domain"/>
    <property type="match status" value="1"/>
</dbReference>